<comment type="similarity">
    <text evidence="10">Belongs to the CRISPR-associated endonuclease Cas1 family.</text>
</comment>
<dbReference type="Gene3D" id="1.20.120.920">
    <property type="entry name" value="CRISPR-associated endonuclease Cas1, C-terminal domain"/>
    <property type="match status" value="1"/>
</dbReference>
<keyword evidence="4 10" id="KW-0378">Hydrolase</keyword>
<keyword evidence="8 10" id="KW-0464">Manganese</keyword>
<dbReference type="KEGG" id="seds:AAY24_15475"/>
<keyword evidence="7 10" id="KW-0238">DNA-binding</keyword>
<accession>A0A0F7K3L3</accession>
<evidence type="ECO:0000256" key="6">
    <source>
        <dbReference type="ARBA" id="ARBA00023118"/>
    </source>
</evidence>
<feature type="binding site" evidence="10">
    <location>
        <position position="148"/>
    </location>
    <ligand>
        <name>Mn(2+)</name>
        <dbReference type="ChEBI" id="CHEBI:29035"/>
    </ligand>
</feature>
<comment type="cofactor">
    <cofactor evidence="10">
        <name>Mg(2+)</name>
        <dbReference type="ChEBI" id="CHEBI:18420"/>
    </cofactor>
    <cofactor evidence="10">
        <name>Mn(2+)</name>
        <dbReference type="ChEBI" id="CHEBI:29035"/>
    </cofactor>
</comment>
<proteinExistence type="inferred from homology"/>
<evidence type="ECO:0000256" key="10">
    <source>
        <dbReference type="HAMAP-Rule" id="MF_01470"/>
    </source>
</evidence>
<gene>
    <name evidence="10" type="primary">cas1</name>
    <name evidence="11" type="ORF">AAY24_15475</name>
</gene>
<organism evidence="11 12">
    <name type="scientific">Sedimenticola thiotaurini</name>
    <dbReference type="NCBI Taxonomy" id="1543721"/>
    <lineage>
        <taxon>Bacteria</taxon>
        <taxon>Pseudomonadati</taxon>
        <taxon>Pseudomonadota</taxon>
        <taxon>Gammaproteobacteria</taxon>
        <taxon>Chromatiales</taxon>
        <taxon>Sedimenticolaceae</taxon>
        <taxon>Sedimenticola</taxon>
    </lineage>
</organism>
<dbReference type="Pfam" id="PF01867">
    <property type="entry name" value="Cas_Cas1"/>
    <property type="match status" value="1"/>
</dbReference>
<keyword evidence="5 10" id="KW-0460">Magnesium</keyword>
<dbReference type="EC" id="3.1.-.-" evidence="10"/>
<evidence type="ECO:0000256" key="5">
    <source>
        <dbReference type="ARBA" id="ARBA00022842"/>
    </source>
</evidence>
<comment type="function">
    <text evidence="10">CRISPR (clustered regularly interspaced short palindromic repeat), is an adaptive immune system that provides protection against mobile genetic elements (viruses, transposable elements and conjugative plasmids). CRISPR clusters contain spacers, sequences complementary to antecedent mobile elements, and target invading nucleic acids. CRISPR clusters are transcribed and processed into CRISPR RNA (crRNA). Acts as a dsDNA endonuclease. Involved in the integration of spacer DNA into the CRISPR cassette.</text>
</comment>
<evidence type="ECO:0000256" key="2">
    <source>
        <dbReference type="ARBA" id="ARBA00022723"/>
    </source>
</evidence>
<dbReference type="HAMAP" id="MF_01470">
    <property type="entry name" value="Cas1"/>
    <property type="match status" value="1"/>
</dbReference>
<evidence type="ECO:0000313" key="12">
    <source>
        <dbReference type="Proteomes" id="UP000034410"/>
    </source>
</evidence>
<evidence type="ECO:0000256" key="3">
    <source>
        <dbReference type="ARBA" id="ARBA00022759"/>
    </source>
</evidence>
<dbReference type="GO" id="GO:0046872">
    <property type="term" value="F:metal ion binding"/>
    <property type="evidence" value="ECO:0007669"/>
    <property type="project" value="UniProtKB-UniRule"/>
</dbReference>
<dbReference type="InterPro" id="IPR042206">
    <property type="entry name" value="CRISPR-assoc_Cas1_C"/>
</dbReference>
<dbReference type="InterPro" id="IPR050646">
    <property type="entry name" value="Cas1"/>
</dbReference>
<reference evidence="11 12" key="1">
    <citation type="journal article" date="2015" name="Genome Announc.">
        <title>Complete Genome Sequence of Sedimenticola thiotaurini Strain SIP-G1, a Polyphosphate- and Polyhydroxyalkanoate-Accumulating Sulfur-Oxidizing Gammaproteobacterium Isolated from Salt Marsh Sediments.</title>
        <authorList>
            <person name="Flood B.E."/>
            <person name="Jones D.S."/>
            <person name="Bailey J.V."/>
        </authorList>
    </citation>
    <scope>NUCLEOTIDE SEQUENCE [LARGE SCALE GENOMIC DNA]</scope>
    <source>
        <strain evidence="11 12">SIP-G1</strain>
    </source>
</reference>
<dbReference type="RefSeq" id="WP_046860448.1">
    <property type="nucleotide sequence ID" value="NZ_CP011412.1"/>
</dbReference>
<keyword evidence="6 10" id="KW-0051">Antiviral defense</keyword>
<dbReference type="PATRIC" id="fig|1543721.4.peg.3188"/>
<keyword evidence="3 10" id="KW-0255">Endonuclease</keyword>
<dbReference type="EMBL" id="CP011412">
    <property type="protein sequence ID" value="AKH21523.1"/>
    <property type="molecule type" value="Genomic_DNA"/>
</dbReference>
<dbReference type="NCBIfam" id="TIGR03639">
    <property type="entry name" value="cas1_NMENI"/>
    <property type="match status" value="1"/>
</dbReference>
<dbReference type="GO" id="GO:0051607">
    <property type="term" value="P:defense response to virus"/>
    <property type="evidence" value="ECO:0007669"/>
    <property type="project" value="UniProtKB-UniRule"/>
</dbReference>
<dbReference type="InterPro" id="IPR042211">
    <property type="entry name" value="CRISPR-assoc_Cas1_N"/>
</dbReference>
<dbReference type="GO" id="GO:0004520">
    <property type="term" value="F:DNA endonuclease activity"/>
    <property type="evidence" value="ECO:0007669"/>
    <property type="project" value="InterPro"/>
</dbReference>
<evidence type="ECO:0000313" key="11">
    <source>
        <dbReference type="EMBL" id="AKH21523.1"/>
    </source>
</evidence>
<evidence type="ECO:0000256" key="4">
    <source>
        <dbReference type="ARBA" id="ARBA00022801"/>
    </source>
</evidence>
<protein>
    <recommendedName>
        <fullName evidence="10">CRISPR-associated endonuclease Cas1</fullName>
        <ecNumber evidence="10">3.1.-.-</ecNumber>
    </recommendedName>
</protein>
<dbReference type="Proteomes" id="UP000034410">
    <property type="component" value="Chromosome"/>
</dbReference>
<dbReference type="GO" id="GO:0016787">
    <property type="term" value="F:hydrolase activity"/>
    <property type="evidence" value="ECO:0007669"/>
    <property type="project" value="UniProtKB-KW"/>
</dbReference>
<evidence type="ECO:0000256" key="9">
    <source>
        <dbReference type="ARBA" id="ARBA00038592"/>
    </source>
</evidence>
<dbReference type="GO" id="GO:0043571">
    <property type="term" value="P:maintenance of CRISPR repeat elements"/>
    <property type="evidence" value="ECO:0007669"/>
    <property type="project" value="UniProtKB-UniRule"/>
</dbReference>
<dbReference type="PANTHER" id="PTHR34353:SF2">
    <property type="entry name" value="CRISPR-ASSOCIATED ENDONUCLEASE CAS1 1"/>
    <property type="match status" value="1"/>
</dbReference>
<dbReference type="Gene3D" id="3.100.10.20">
    <property type="entry name" value="CRISPR-associated endonuclease Cas1, N-terminal domain"/>
    <property type="match status" value="1"/>
</dbReference>
<evidence type="ECO:0000256" key="8">
    <source>
        <dbReference type="ARBA" id="ARBA00023211"/>
    </source>
</evidence>
<dbReference type="InterPro" id="IPR002729">
    <property type="entry name" value="CRISPR-assoc_Cas1"/>
</dbReference>
<keyword evidence="1 10" id="KW-0540">Nuclease</keyword>
<keyword evidence="12" id="KW-1185">Reference proteome</keyword>
<feature type="binding site" evidence="10">
    <location>
        <position position="204"/>
    </location>
    <ligand>
        <name>Mn(2+)</name>
        <dbReference type="ChEBI" id="CHEBI:29035"/>
    </ligand>
</feature>
<sequence length="303" mass="33875">MAWRSVMISRPSYLKLRHGALKVVQDDGEVSIPLEDIAVLLIDCPQITLSAQLLSACAERQIAVITVGLNHHPNGVLIPYLPHSRALKAMKMQLAMSLPQRKQLWRSIVKQKIRNQALVLQHMGRTKEGSKLLALIKEVKSGDSGNAEAQASQLYFPALFGGGFTRKQIRFHNAALNYGYAIIRAALARNLVCYGFIAAFGLHHRNEQNSFNLADDLIEPFRPLLDAYLLKHFPHEEDDQLLPSHKSTLVNILNQDIPMIDVDGVMTRSTVLNATESMVVSLTQRLHDGGHKLHLPLFESTQM</sequence>
<evidence type="ECO:0000256" key="7">
    <source>
        <dbReference type="ARBA" id="ARBA00023125"/>
    </source>
</evidence>
<dbReference type="OrthoDB" id="9803119at2"/>
<evidence type="ECO:0000256" key="1">
    <source>
        <dbReference type="ARBA" id="ARBA00022722"/>
    </source>
</evidence>
<comment type="subunit">
    <text evidence="9 10">Homodimer, forms a heterotetramer with a Cas2 homodimer.</text>
</comment>
<name>A0A0F7K3L3_9GAMM</name>
<dbReference type="NCBIfam" id="TIGR00287">
    <property type="entry name" value="cas1"/>
    <property type="match status" value="1"/>
</dbReference>
<feature type="binding site" evidence="10">
    <location>
        <position position="219"/>
    </location>
    <ligand>
        <name>Mn(2+)</name>
        <dbReference type="ChEBI" id="CHEBI:29035"/>
    </ligand>
</feature>
<dbReference type="GO" id="GO:0003677">
    <property type="term" value="F:DNA binding"/>
    <property type="evidence" value="ECO:0007669"/>
    <property type="project" value="UniProtKB-KW"/>
</dbReference>
<keyword evidence="2 10" id="KW-0479">Metal-binding</keyword>
<dbReference type="InterPro" id="IPR019855">
    <property type="entry name" value="CRISPR-assoc_Cas1_NMENI"/>
</dbReference>
<dbReference type="AlphaFoldDB" id="A0A0F7K3L3"/>
<dbReference type="PANTHER" id="PTHR34353">
    <property type="entry name" value="CRISPR-ASSOCIATED ENDONUCLEASE CAS1 1"/>
    <property type="match status" value="1"/>
</dbReference>